<dbReference type="SMART" id="SM00191">
    <property type="entry name" value="Int_alpha"/>
    <property type="match status" value="2"/>
</dbReference>
<evidence type="ECO:0000256" key="1">
    <source>
        <dbReference type="ARBA" id="ARBA00022729"/>
    </source>
</evidence>
<dbReference type="InterPro" id="IPR013519">
    <property type="entry name" value="Int_alpha_beta-p"/>
</dbReference>
<accession>A0A239KQC9</accession>
<keyword evidence="1" id="KW-0732">Signal</keyword>
<reference evidence="4 5" key="1">
    <citation type="submission" date="2017-06" db="EMBL/GenBank/DDBJ databases">
        <authorList>
            <person name="Kim H.J."/>
            <person name="Triplett B.A."/>
        </authorList>
    </citation>
    <scope>NUCLEOTIDE SEQUENCE [LARGE SCALE GENOMIC DNA]</scope>
    <source>
        <strain evidence="4 5">DSM 44715</strain>
    </source>
</reference>
<sequence>MSGAYLAIVPSGPHGPDPARRQIITHDCLDLPTCGKPNYTFGTSLASADFDRDGYDDLVVGGQDGGYHGPGDAAVTIIYGSANGLTSRAVELIASGTRRLFDEVAIGDFDGNGELDIAAVPGAFGDLYLFRNVVDRPVAVERSRLIRRPPNDGGAEDSLDSLQVADFNADGRSDLAVMIKWITEGEPTLGWGELRLGGPRGLSERATVFARNRIGLDSMAGDVTGDGRPDLVMRDGGKAMSVVPGTSTGLGAPHSFSLPPIPEPRDPGPAAPPLTPAEMARLTLGDLTGDGIADVAVTENGQVGLLPGAPGGVRPARFQILDKDGLPKPAGSDLRDIGGLSVADVTGDGTPDLVIGIPEWWSRAGGRLYTLPGGRVRDATTISGAQLGLTQRPNGGFGAVLLP</sequence>
<evidence type="ECO:0000313" key="5">
    <source>
        <dbReference type="Proteomes" id="UP000198318"/>
    </source>
</evidence>
<dbReference type="Gene3D" id="2.130.10.130">
    <property type="entry name" value="Integrin alpha, N-terminal"/>
    <property type="match status" value="3"/>
</dbReference>
<evidence type="ECO:0000256" key="2">
    <source>
        <dbReference type="ARBA" id="ARBA00022737"/>
    </source>
</evidence>
<dbReference type="SUPFAM" id="SSF69318">
    <property type="entry name" value="Integrin alpha N-terminal domain"/>
    <property type="match status" value="1"/>
</dbReference>
<dbReference type="AlphaFoldDB" id="A0A239KQC9"/>
<dbReference type="Proteomes" id="UP000198318">
    <property type="component" value="Unassembled WGS sequence"/>
</dbReference>
<dbReference type="EMBL" id="FZOR01000019">
    <property type="protein sequence ID" value="SNT19759.1"/>
    <property type="molecule type" value="Genomic_DNA"/>
</dbReference>
<name>A0A239KQC9_9ACTN</name>
<dbReference type="PROSITE" id="PS51470">
    <property type="entry name" value="FG_GAP"/>
    <property type="match status" value="1"/>
</dbReference>
<dbReference type="PANTHER" id="PTHR46580">
    <property type="entry name" value="SENSOR KINASE-RELATED"/>
    <property type="match status" value="1"/>
</dbReference>
<dbReference type="InterPro" id="IPR028994">
    <property type="entry name" value="Integrin_alpha_N"/>
</dbReference>
<dbReference type="InterPro" id="IPR013517">
    <property type="entry name" value="FG-GAP"/>
</dbReference>
<evidence type="ECO:0000256" key="3">
    <source>
        <dbReference type="ARBA" id="ARBA00023180"/>
    </source>
</evidence>
<dbReference type="Pfam" id="PF13517">
    <property type="entry name" value="FG-GAP_3"/>
    <property type="match status" value="1"/>
</dbReference>
<keyword evidence="2" id="KW-0677">Repeat</keyword>
<evidence type="ECO:0000313" key="4">
    <source>
        <dbReference type="EMBL" id="SNT19759.1"/>
    </source>
</evidence>
<proteinExistence type="predicted"/>
<organism evidence="4 5">
    <name type="scientific">Actinomadura meyerae</name>
    <dbReference type="NCBI Taxonomy" id="240840"/>
    <lineage>
        <taxon>Bacteria</taxon>
        <taxon>Bacillati</taxon>
        <taxon>Actinomycetota</taxon>
        <taxon>Actinomycetes</taxon>
        <taxon>Streptosporangiales</taxon>
        <taxon>Thermomonosporaceae</taxon>
        <taxon>Actinomadura</taxon>
    </lineage>
</organism>
<keyword evidence="3" id="KW-0325">Glycoprotein</keyword>
<keyword evidence="5" id="KW-1185">Reference proteome</keyword>
<protein>
    <submittedName>
        <fullName evidence="4">FG-GAP repeat-containing protein</fullName>
    </submittedName>
</protein>
<gene>
    <name evidence="4" type="ORF">SAMN05443665_10191</name>
</gene>